<dbReference type="GO" id="GO:0051287">
    <property type="term" value="F:NAD binding"/>
    <property type="evidence" value="ECO:0007669"/>
    <property type="project" value="InterPro"/>
</dbReference>
<comment type="catalytic activity">
    <reaction evidence="10">
        <text>4-(phosphooxy)-L-threonine + NAD(+) = 3-amino-2-oxopropyl phosphate + CO2 + NADH</text>
        <dbReference type="Rhea" id="RHEA:32275"/>
        <dbReference type="ChEBI" id="CHEBI:16526"/>
        <dbReference type="ChEBI" id="CHEBI:57279"/>
        <dbReference type="ChEBI" id="CHEBI:57540"/>
        <dbReference type="ChEBI" id="CHEBI:57945"/>
        <dbReference type="ChEBI" id="CHEBI:58452"/>
        <dbReference type="EC" id="1.1.1.262"/>
    </reaction>
</comment>
<dbReference type="AlphaFoldDB" id="A0A0C5JPZ7"/>
<dbReference type="SUPFAM" id="SSF53659">
    <property type="entry name" value="Isocitrate/Isopropylmalate dehydrogenase-like"/>
    <property type="match status" value="1"/>
</dbReference>
<keyword evidence="2 10" id="KW-0479">Metal-binding</keyword>
<dbReference type="GO" id="GO:0008270">
    <property type="term" value="F:zinc ion binding"/>
    <property type="evidence" value="ECO:0007669"/>
    <property type="project" value="UniProtKB-UniRule"/>
</dbReference>
<comment type="function">
    <text evidence="10">Catalyzes the NAD(P)-dependent oxidation of 4-(phosphooxy)-L-threonine (HTP) into 2-amino-3-oxo-4-(phosphooxy)butyric acid which spontaneously decarboxylates to form 3-amino-2-oxopropyl phosphate (AHAP).</text>
</comment>
<dbReference type="PATRIC" id="fig|1565605.3.peg.442"/>
<evidence type="ECO:0000256" key="7">
    <source>
        <dbReference type="ARBA" id="ARBA00023027"/>
    </source>
</evidence>
<dbReference type="HOGENOM" id="CLU_040168_0_0_4"/>
<feature type="binding site" evidence="10">
    <location>
        <position position="199"/>
    </location>
    <ligand>
        <name>a divalent metal cation</name>
        <dbReference type="ChEBI" id="CHEBI:60240"/>
        <note>ligand shared between dimeric partners</note>
    </ligand>
</feature>
<organism evidence="11 12">
    <name type="scientific">Rugosibacter aromaticivorans</name>
    <dbReference type="NCBI Taxonomy" id="1565605"/>
    <lineage>
        <taxon>Bacteria</taxon>
        <taxon>Pseudomonadati</taxon>
        <taxon>Pseudomonadota</taxon>
        <taxon>Betaproteobacteria</taxon>
        <taxon>Nitrosomonadales</taxon>
        <taxon>Sterolibacteriaceae</taxon>
        <taxon>Rugosibacter</taxon>
    </lineage>
</organism>
<dbReference type="Pfam" id="PF04166">
    <property type="entry name" value="PdxA"/>
    <property type="match status" value="1"/>
</dbReference>
<comment type="subunit">
    <text evidence="10">Homodimer.</text>
</comment>
<dbReference type="UniPathway" id="UPA00244">
    <property type="reaction ID" value="UER00312"/>
</dbReference>
<keyword evidence="1 10" id="KW-0963">Cytoplasm</keyword>
<keyword evidence="4 10" id="KW-0460">Magnesium</keyword>
<dbReference type="InterPro" id="IPR037510">
    <property type="entry name" value="PdxA"/>
</dbReference>
<feature type="binding site" evidence="10">
    <location>
        <position position="262"/>
    </location>
    <ligand>
        <name>substrate</name>
    </ligand>
</feature>
<name>A0A0C5JPZ7_9PROT</name>
<accession>A0A0C5JPZ7</accession>
<dbReference type="EC" id="1.1.1.262" evidence="10"/>
<feature type="binding site" evidence="10">
    <location>
        <position position="271"/>
    </location>
    <ligand>
        <name>substrate</name>
    </ligand>
</feature>
<dbReference type="GO" id="GO:0000287">
    <property type="term" value="F:magnesium ion binding"/>
    <property type="evidence" value="ECO:0007669"/>
    <property type="project" value="UniProtKB-UniRule"/>
</dbReference>
<dbReference type="STRING" id="1565605.PG1C_02145"/>
<comment type="similarity">
    <text evidence="10">Belongs to the PdxA family.</text>
</comment>
<evidence type="ECO:0000256" key="6">
    <source>
        <dbReference type="ARBA" id="ARBA00023002"/>
    </source>
</evidence>
<comment type="cofactor">
    <cofactor evidence="10">
        <name>Zn(2+)</name>
        <dbReference type="ChEBI" id="CHEBI:29105"/>
    </cofactor>
    <cofactor evidence="10">
        <name>Mg(2+)</name>
        <dbReference type="ChEBI" id="CHEBI:18420"/>
    </cofactor>
    <cofactor evidence="10">
        <name>Co(2+)</name>
        <dbReference type="ChEBI" id="CHEBI:48828"/>
    </cofactor>
    <text evidence="10">Binds 1 divalent metal cation per subunit. Can use ions such as Zn(2+), Mg(2+) or Co(2+).</text>
</comment>
<dbReference type="HAMAP" id="MF_00536">
    <property type="entry name" value="PdxA"/>
    <property type="match status" value="1"/>
</dbReference>
<dbReference type="GO" id="GO:0042823">
    <property type="term" value="P:pyridoxal phosphate biosynthetic process"/>
    <property type="evidence" value="ECO:0007669"/>
    <property type="project" value="UniProtKB-UniRule"/>
</dbReference>
<proteinExistence type="inferred from homology"/>
<keyword evidence="3 10" id="KW-0862">Zinc</keyword>
<gene>
    <name evidence="10" type="primary">pdxA</name>
    <name evidence="11" type="ORF">PG1C_02145</name>
</gene>
<evidence type="ECO:0000256" key="1">
    <source>
        <dbReference type="ARBA" id="ARBA00022490"/>
    </source>
</evidence>
<keyword evidence="8 10" id="KW-0664">Pyridoxine biosynthesis</keyword>
<evidence type="ECO:0000313" key="12">
    <source>
        <dbReference type="Proteomes" id="UP000061603"/>
    </source>
</evidence>
<keyword evidence="6 10" id="KW-0560">Oxidoreductase</keyword>
<dbReference type="EMBL" id="CP010554">
    <property type="protein sequence ID" value="AJP49346.1"/>
    <property type="molecule type" value="Genomic_DNA"/>
</dbReference>
<keyword evidence="12" id="KW-1185">Reference proteome</keyword>
<evidence type="ECO:0000256" key="9">
    <source>
        <dbReference type="ARBA" id="ARBA00023285"/>
    </source>
</evidence>
<comment type="subcellular location">
    <subcellularLocation>
        <location evidence="10">Cytoplasm</location>
    </subcellularLocation>
</comment>
<evidence type="ECO:0000256" key="2">
    <source>
        <dbReference type="ARBA" id="ARBA00022723"/>
    </source>
</evidence>
<evidence type="ECO:0000256" key="10">
    <source>
        <dbReference type="HAMAP-Rule" id="MF_00536"/>
    </source>
</evidence>
<comment type="pathway">
    <text evidence="10">Cofactor biosynthesis; pyridoxine 5'-phosphate biosynthesis; pyridoxine 5'-phosphate from D-erythrose 4-phosphate: step 4/5.</text>
</comment>
<feature type="binding site" evidence="10">
    <location>
        <position position="125"/>
    </location>
    <ligand>
        <name>substrate</name>
    </ligand>
</feature>
<keyword evidence="5 10" id="KW-0521">NADP</keyword>
<protein>
    <recommendedName>
        <fullName evidence="10">4-hydroxythreonine-4-phosphate dehydrogenase</fullName>
        <ecNumber evidence="10">1.1.1.262</ecNumber>
    </recommendedName>
    <alternativeName>
        <fullName evidence="10">4-(phosphohydroxy)-L-threonine dehydrogenase</fullName>
    </alternativeName>
</protein>
<feature type="binding site" evidence="10">
    <location>
        <position position="154"/>
    </location>
    <ligand>
        <name>a divalent metal cation</name>
        <dbReference type="ChEBI" id="CHEBI:60240"/>
        <note>ligand shared between dimeric partners</note>
    </ligand>
</feature>
<dbReference type="InterPro" id="IPR005255">
    <property type="entry name" value="PdxA_fam"/>
</dbReference>
<keyword evidence="7 10" id="KW-0520">NAD</keyword>
<keyword evidence="9 10" id="KW-0170">Cobalt</keyword>
<dbReference type="Gene3D" id="3.40.718.10">
    <property type="entry name" value="Isopropylmalate Dehydrogenase"/>
    <property type="match status" value="1"/>
</dbReference>
<evidence type="ECO:0000313" key="11">
    <source>
        <dbReference type="EMBL" id="AJP49346.1"/>
    </source>
</evidence>
<dbReference type="GO" id="GO:0008615">
    <property type="term" value="P:pyridoxine biosynthetic process"/>
    <property type="evidence" value="ECO:0007669"/>
    <property type="project" value="UniProtKB-UniRule"/>
</dbReference>
<evidence type="ECO:0000256" key="3">
    <source>
        <dbReference type="ARBA" id="ARBA00022833"/>
    </source>
</evidence>
<sequence>MKIVSKTSNPIVVTSGEPAGIGPELCLQLASRAWPVPLVVLGDRDLLVSRARILGLDMGALDILHLPLAAPAIAGQPNAANANYVLQMLDRALAGCVSGEFSAMVTAPVHKSIINDAGISFTGHTEYLARHTGTSRVVMLLAGAGLRVALATTHLALKDVPTAITQAGLEATLRILHNDLQNKFGITRPRILVAGLNPHAGEGGHMGREEIDVIIPVLNRLRTEGMQLVGPLPADTLFTKNVLAGSDAQLAMYHDQGLAVLKYAAFDEGINVTLGLPIIRTSVDHGTALDLAGTGRASASSLFAAVDAAIHIARRRI</sequence>
<evidence type="ECO:0000256" key="8">
    <source>
        <dbReference type="ARBA" id="ARBA00023096"/>
    </source>
</evidence>
<feature type="binding site" evidence="10">
    <location>
        <position position="280"/>
    </location>
    <ligand>
        <name>substrate</name>
    </ligand>
</feature>
<feature type="binding site" evidence="10">
    <location>
        <position position="254"/>
    </location>
    <ligand>
        <name>a divalent metal cation</name>
        <dbReference type="ChEBI" id="CHEBI:60240"/>
        <note>ligand shared between dimeric partners</note>
    </ligand>
</feature>
<dbReference type="PANTHER" id="PTHR30004:SF5">
    <property type="entry name" value="4-HYDROXYTHREONINE-4-PHOSPHATE DEHYDROGENASE"/>
    <property type="match status" value="1"/>
</dbReference>
<dbReference type="PANTHER" id="PTHR30004">
    <property type="entry name" value="4-HYDROXYTHREONINE-4-PHOSPHATE DEHYDROGENASE"/>
    <property type="match status" value="1"/>
</dbReference>
<dbReference type="KEGG" id="rbu:PG1C_02145"/>
<comment type="miscellaneous">
    <text evidence="10">The active site is located at the dimer interface.</text>
</comment>
<evidence type="ECO:0000256" key="4">
    <source>
        <dbReference type="ARBA" id="ARBA00022842"/>
    </source>
</evidence>
<dbReference type="GO" id="GO:0050897">
    <property type="term" value="F:cobalt ion binding"/>
    <property type="evidence" value="ECO:0007669"/>
    <property type="project" value="UniProtKB-UniRule"/>
</dbReference>
<dbReference type="GO" id="GO:0005737">
    <property type="term" value="C:cytoplasm"/>
    <property type="evidence" value="ECO:0007669"/>
    <property type="project" value="UniProtKB-SubCell"/>
</dbReference>
<dbReference type="NCBIfam" id="TIGR00557">
    <property type="entry name" value="pdxA"/>
    <property type="match status" value="1"/>
</dbReference>
<reference evidence="11 12" key="1">
    <citation type="journal article" date="2015" name="Genome Announc.">
        <title>Complete Genome Sequence of a Novel Bacterium within the Family Rhodocyclaceae That Degrades Polycyclic Aromatic Hydrocarbons.</title>
        <authorList>
            <person name="Singleton D.R."/>
            <person name="Dickey A.N."/>
            <person name="Scholl E.H."/>
            <person name="Wright F.A."/>
            <person name="Aitken M.D."/>
        </authorList>
    </citation>
    <scope>NUCLEOTIDE SEQUENCE [LARGE SCALE GENOMIC DNA]</scope>
    <source>
        <strain evidence="12">PG1-Ca6</strain>
    </source>
</reference>
<dbReference type="GO" id="GO:0050570">
    <property type="term" value="F:4-hydroxythreonine-4-phosphate dehydrogenase activity"/>
    <property type="evidence" value="ECO:0007669"/>
    <property type="project" value="UniProtKB-UniRule"/>
</dbReference>
<evidence type="ECO:0000256" key="5">
    <source>
        <dbReference type="ARBA" id="ARBA00022857"/>
    </source>
</evidence>
<feature type="binding site" evidence="10">
    <location>
        <position position="124"/>
    </location>
    <ligand>
        <name>substrate</name>
    </ligand>
</feature>
<dbReference type="Proteomes" id="UP000061603">
    <property type="component" value="Chromosome"/>
</dbReference>